<dbReference type="SUPFAM" id="SSF49344">
    <property type="entry name" value="CBD9-like"/>
    <property type="match status" value="1"/>
</dbReference>
<evidence type="ECO:0000259" key="1">
    <source>
        <dbReference type="Pfam" id="PF16010"/>
    </source>
</evidence>
<dbReference type="PANTHER" id="PTHR47797:SF5">
    <property type="entry name" value="CELLOBIOSE DEHYDROGENASE CYTOCHROME DOMAIN-CONTAINING PROTEIN"/>
    <property type="match status" value="1"/>
</dbReference>
<reference evidence="3" key="1">
    <citation type="submission" date="2022-10" db="EMBL/GenBank/DDBJ databases">
        <title>Tapping the CABI collections for fungal endophytes: first genome assemblies for Collariella, Neodidymelliopsis, Ascochyta clinopodiicola, Didymella pomorum, Didymosphaeria variabile, Neocosmospora piperis and Neocucurbitaria cava.</title>
        <authorList>
            <person name="Hill R."/>
        </authorList>
    </citation>
    <scope>NUCLEOTIDE SEQUENCE</scope>
    <source>
        <strain evidence="3">IMI 356814</strain>
    </source>
</reference>
<dbReference type="Pfam" id="PF22807">
    <property type="entry name" value="TrAA12"/>
    <property type="match status" value="1"/>
</dbReference>
<sequence length="555" mass="59337">MAYGLSLPQPYDGAEYSYLKGTGYNATHWTLNVRCKGCSQWHDVDGNLAAINATATSQKFAYALSSKPPAEPANNRSTFNVHSSFGNYKLDLTQGVNSNFDSLVAANLVQDAPPTQSSAPVASSTISVRPTTLSTTITSSTASGPTQTSVPSACADVPVLRFPLNTAKSWKAVKVAGGMTQPRGLVFDTAGNLLVIQNGLGITAHKISSNGCFASTKTIVTQRNLNHGIVLSHDGKTLYASTATSVFAWAYDASTMSVSQNSTTIVSGMDSNGHVTRTLVFPPKHPDLLIVSHGSNDNFDYGAADIKTGRSCVKVFNTTTTPAAGYNYATGGYHMGYGLRNEVGLAFDADGMLWGVENSSDELHRTVGGVSVDIHLDNPADEINYLGDPAKENTQWYGYPTCYTCATPEAITDRTFAVGDQFVLEPNATFTDDTCKTRSVPARLTLPAHSAPLDAAFNKNFTNMYITIHGSWDRTPSVGYKVIDVPFEKGANGFGPKAALNSTMGFTDILWNNDVGQCSTTQCFRPVSIAKDRFGRMYITSDSGAEGELILLGRE</sequence>
<dbReference type="AlphaFoldDB" id="A0A9W8Y1Y5"/>
<keyword evidence="4" id="KW-1185">Reference proteome</keyword>
<evidence type="ECO:0000313" key="4">
    <source>
        <dbReference type="Proteomes" id="UP001140560"/>
    </source>
</evidence>
<dbReference type="InterPro" id="IPR011041">
    <property type="entry name" value="Quinoprot_gluc/sorb_DH_b-prop"/>
</dbReference>
<proteinExistence type="predicted"/>
<dbReference type="Pfam" id="PF16010">
    <property type="entry name" value="CDH-cyt"/>
    <property type="match status" value="1"/>
</dbReference>
<dbReference type="CDD" id="cd09630">
    <property type="entry name" value="CDH_like_cytochrome"/>
    <property type="match status" value="1"/>
</dbReference>
<dbReference type="InterPro" id="IPR054539">
    <property type="entry name" value="Beta-prop_PDH"/>
</dbReference>
<dbReference type="OrthoDB" id="507128at2759"/>
<feature type="domain" description="Cellobiose dehydrogenase-like cytochrome" evidence="1">
    <location>
        <begin position="1"/>
        <end position="101"/>
    </location>
</feature>
<organism evidence="3 4">
    <name type="scientific">Neocucurbitaria cava</name>
    <dbReference type="NCBI Taxonomy" id="798079"/>
    <lineage>
        <taxon>Eukaryota</taxon>
        <taxon>Fungi</taxon>
        <taxon>Dikarya</taxon>
        <taxon>Ascomycota</taxon>
        <taxon>Pezizomycotina</taxon>
        <taxon>Dothideomycetes</taxon>
        <taxon>Pleosporomycetidae</taxon>
        <taxon>Pleosporales</taxon>
        <taxon>Pleosporineae</taxon>
        <taxon>Cucurbitariaceae</taxon>
        <taxon>Neocucurbitaria</taxon>
    </lineage>
</organism>
<protein>
    <recommendedName>
        <fullName evidence="5">Cellobiose dehydrogenase cytochrome domain-containing protein</fullName>
    </recommendedName>
</protein>
<dbReference type="EMBL" id="JAPEUY010000016">
    <property type="protein sequence ID" value="KAJ4365091.1"/>
    <property type="molecule type" value="Genomic_DNA"/>
</dbReference>
<comment type="caution">
    <text evidence="3">The sequence shown here is derived from an EMBL/GenBank/DDBJ whole genome shotgun (WGS) entry which is preliminary data.</text>
</comment>
<gene>
    <name evidence="3" type="ORF">N0V83_008708</name>
</gene>
<dbReference type="Gene3D" id="2.120.10.30">
    <property type="entry name" value="TolB, C-terminal domain"/>
    <property type="match status" value="1"/>
</dbReference>
<accession>A0A9W8Y1Y5</accession>
<dbReference type="Proteomes" id="UP001140560">
    <property type="component" value="Unassembled WGS sequence"/>
</dbReference>
<name>A0A9W8Y1Y5_9PLEO</name>
<dbReference type="PANTHER" id="PTHR47797">
    <property type="entry name" value="DEHYDROGENASE, PUTATIVE (AFU_ORTHOLOGUE AFUA_8G05805)-RELATED"/>
    <property type="match status" value="1"/>
</dbReference>
<evidence type="ECO:0008006" key="5">
    <source>
        <dbReference type="Google" id="ProtNLM"/>
    </source>
</evidence>
<dbReference type="InterPro" id="IPR015920">
    <property type="entry name" value="Cellobiose_DH-like_cyt"/>
</dbReference>
<evidence type="ECO:0000313" key="3">
    <source>
        <dbReference type="EMBL" id="KAJ4365091.1"/>
    </source>
</evidence>
<dbReference type="SUPFAM" id="SSF50952">
    <property type="entry name" value="Soluble quinoprotein glucose dehydrogenase"/>
    <property type="match status" value="1"/>
</dbReference>
<dbReference type="Gene3D" id="2.60.40.1210">
    <property type="entry name" value="Cellobiose dehydrogenase, cytochrome domain"/>
    <property type="match status" value="1"/>
</dbReference>
<evidence type="ECO:0000259" key="2">
    <source>
        <dbReference type="Pfam" id="PF22807"/>
    </source>
</evidence>
<dbReference type="InterPro" id="IPR011042">
    <property type="entry name" value="6-blade_b-propeller_TolB-like"/>
</dbReference>
<feature type="domain" description="Pyrroloquinoline quinone-dependent pyranose dehydrogenase beta-propeller" evidence="2">
    <location>
        <begin position="165"/>
        <end position="554"/>
    </location>
</feature>